<evidence type="ECO:0000256" key="10">
    <source>
        <dbReference type="RuleBase" id="RU364125"/>
    </source>
</evidence>
<keyword evidence="8 10" id="KW-1133">Transmembrane helix</keyword>
<dbReference type="GO" id="GO:0005886">
    <property type="term" value="C:plasma membrane"/>
    <property type="evidence" value="ECO:0007669"/>
    <property type="project" value="UniProtKB-SubCell"/>
</dbReference>
<keyword evidence="5 10" id="KW-0145">Chemotaxis</keyword>
<dbReference type="PANTHER" id="PTHR35091:SF2">
    <property type="entry name" value="FLAGELLAR PROTEIN FLIL"/>
    <property type="match status" value="1"/>
</dbReference>
<keyword evidence="9 10" id="KW-0472">Membrane</keyword>
<dbReference type="GO" id="GO:0006935">
    <property type="term" value="P:chemotaxis"/>
    <property type="evidence" value="ECO:0007669"/>
    <property type="project" value="UniProtKB-KW"/>
</dbReference>
<evidence type="ECO:0000313" key="12">
    <source>
        <dbReference type="Proteomes" id="UP000683291"/>
    </source>
</evidence>
<reference evidence="11" key="1">
    <citation type="submission" date="2021-04" db="EMBL/GenBank/DDBJ databases">
        <title>Complete genome sequence for Sulfitobacter sp. strain JK7-1.</title>
        <authorList>
            <person name="Park S.-J."/>
        </authorList>
    </citation>
    <scope>NUCLEOTIDE SEQUENCE</scope>
    <source>
        <strain evidence="11">JK7-1</strain>
    </source>
</reference>
<dbReference type="KEGG" id="sual:KDD17_15625"/>
<evidence type="ECO:0000256" key="9">
    <source>
        <dbReference type="ARBA" id="ARBA00023136"/>
    </source>
</evidence>
<comment type="similarity">
    <text evidence="3 10">Belongs to the FliL family.</text>
</comment>
<keyword evidence="11" id="KW-0969">Cilium</keyword>
<dbReference type="RefSeq" id="WP_212704504.1">
    <property type="nucleotide sequence ID" value="NZ_CP073581.1"/>
</dbReference>
<organism evidence="11 12">
    <name type="scientific">Sulfitobacter albidus</name>
    <dbReference type="NCBI Taxonomy" id="2829501"/>
    <lineage>
        <taxon>Bacteria</taxon>
        <taxon>Pseudomonadati</taxon>
        <taxon>Pseudomonadota</taxon>
        <taxon>Alphaproteobacteria</taxon>
        <taxon>Rhodobacterales</taxon>
        <taxon>Roseobacteraceae</taxon>
        <taxon>Sulfitobacter</taxon>
    </lineage>
</organism>
<evidence type="ECO:0000256" key="8">
    <source>
        <dbReference type="ARBA" id="ARBA00022989"/>
    </source>
</evidence>
<evidence type="ECO:0000256" key="1">
    <source>
        <dbReference type="ARBA" id="ARBA00002254"/>
    </source>
</evidence>
<feature type="transmembrane region" description="Helical" evidence="10">
    <location>
        <begin position="20"/>
        <end position="39"/>
    </location>
</feature>
<dbReference type="PANTHER" id="PTHR35091">
    <property type="entry name" value="FLAGELLAR PROTEIN FLIL"/>
    <property type="match status" value="1"/>
</dbReference>
<dbReference type="Proteomes" id="UP000683291">
    <property type="component" value="Chromosome 1"/>
</dbReference>
<dbReference type="GO" id="GO:0071978">
    <property type="term" value="P:bacterial-type flagellum-dependent swarming motility"/>
    <property type="evidence" value="ECO:0007669"/>
    <property type="project" value="TreeGrafter"/>
</dbReference>
<dbReference type="EMBL" id="CP073581">
    <property type="protein sequence ID" value="QUJ76306.1"/>
    <property type="molecule type" value="Genomic_DNA"/>
</dbReference>
<accession>A0A975JD73</accession>
<evidence type="ECO:0000256" key="6">
    <source>
        <dbReference type="ARBA" id="ARBA00022692"/>
    </source>
</evidence>
<comment type="function">
    <text evidence="1 10">Controls the rotational direction of flagella during chemotaxis.</text>
</comment>
<proteinExistence type="inferred from homology"/>
<dbReference type="AlphaFoldDB" id="A0A975JD73"/>
<keyword evidence="7 10" id="KW-0283">Flagellar rotation</keyword>
<protein>
    <recommendedName>
        <fullName evidence="10">Flagellar protein FliL</fullName>
    </recommendedName>
</protein>
<comment type="subcellular location">
    <subcellularLocation>
        <location evidence="10">Cell inner membrane</location>
    </subcellularLocation>
    <subcellularLocation>
        <location evidence="2">Cell membrane</location>
        <topology evidence="2">Single-pass membrane protein</topology>
    </subcellularLocation>
</comment>
<dbReference type="InterPro" id="IPR005503">
    <property type="entry name" value="FliL"/>
</dbReference>
<evidence type="ECO:0000256" key="7">
    <source>
        <dbReference type="ARBA" id="ARBA00022779"/>
    </source>
</evidence>
<evidence type="ECO:0000256" key="4">
    <source>
        <dbReference type="ARBA" id="ARBA00022475"/>
    </source>
</evidence>
<dbReference type="Pfam" id="PF03748">
    <property type="entry name" value="FliL"/>
    <property type="match status" value="1"/>
</dbReference>
<keyword evidence="11" id="KW-0966">Cell projection</keyword>
<gene>
    <name evidence="11" type="ORF">KDD17_15625</name>
</gene>
<evidence type="ECO:0000256" key="3">
    <source>
        <dbReference type="ARBA" id="ARBA00008281"/>
    </source>
</evidence>
<keyword evidence="12" id="KW-1185">Reference proteome</keyword>
<keyword evidence="11" id="KW-0282">Flagellum</keyword>
<keyword evidence="4" id="KW-1003">Cell membrane</keyword>
<keyword evidence="10" id="KW-0997">Cell inner membrane</keyword>
<keyword evidence="6 10" id="KW-0812">Transmembrane</keyword>
<evidence type="ECO:0000256" key="2">
    <source>
        <dbReference type="ARBA" id="ARBA00004162"/>
    </source>
</evidence>
<sequence>MADAETPQDDAPQKGSKLPLILGLVLALAGGGAGFYATWSGMILGAGDSNDAAEMRASNDTDTPALDNVTFVPVDPLVISVSARPDNRLLRFRAQLEVPSDHVDEVTKVLPRITDVLNSYLRALEVADIEDRTALTRLRAQMLRRVQVVTGQDRVNDFLIMEFVLT</sequence>
<evidence type="ECO:0000256" key="5">
    <source>
        <dbReference type="ARBA" id="ARBA00022500"/>
    </source>
</evidence>
<evidence type="ECO:0000313" key="11">
    <source>
        <dbReference type="EMBL" id="QUJ76306.1"/>
    </source>
</evidence>
<name>A0A975JD73_9RHOB</name>
<dbReference type="GO" id="GO:0009425">
    <property type="term" value="C:bacterial-type flagellum basal body"/>
    <property type="evidence" value="ECO:0007669"/>
    <property type="project" value="InterPro"/>
</dbReference>